<organism evidence="2">
    <name type="scientific">Graphocephala atropunctata</name>
    <dbReference type="NCBI Taxonomy" id="36148"/>
    <lineage>
        <taxon>Eukaryota</taxon>
        <taxon>Metazoa</taxon>
        <taxon>Ecdysozoa</taxon>
        <taxon>Arthropoda</taxon>
        <taxon>Hexapoda</taxon>
        <taxon>Insecta</taxon>
        <taxon>Pterygota</taxon>
        <taxon>Neoptera</taxon>
        <taxon>Paraneoptera</taxon>
        <taxon>Hemiptera</taxon>
        <taxon>Auchenorrhyncha</taxon>
        <taxon>Membracoidea</taxon>
        <taxon>Cicadellidae</taxon>
        <taxon>Cicadellinae</taxon>
        <taxon>Cicadellini</taxon>
        <taxon>Graphocephala</taxon>
    </lineage>
</organism>
<feature type="signal peptide" evidence="1">
    <location>
        <begin position="1"/>
        <end position="25"/>
    </location>
</feature>
<name>A0A1B6MI73_9HEMI</name>
<proteinExistence type="predicted"/>
<keyword evidence="1" id="KW-0732">Signal</keyword>
<dbReference type="EMBL" id="GEBQ01004351">
    <property type="protein sequence ID" value="JAT35626.1"/>
    <property type="molecule type" value="Transcribed_RNA"/>
</dbReference>
<evidence type="ECO:0008006" key="3">
    <source>
        <dbReference type="Google" id="ProtNLM"/>
    </source>
</evidence>
<reference evidence="2" key="1">
    <citation type="submission" date="2015-11" db="EMBL/GenBank/DDBJ databases">
        <title>De novo transcriptome assembly of four potential Pierce s Disease insect vectors from Arizona vineyards.</title>
        <authorList>
            <person name="Tassone E.E."/>
        </authorList>
    </citation>
    <scope>NUCLEOTIDE SEQUENCE</scope>
</reference>
<gene>
    <name evidence="2" type="ORF">g.20944</name>
</gene>
<feature type="chain" id="PRO_5008588277" description="Somatostatin/Cortistatin C-terminal domain-containing protein" evidence="1">
    <location>
        <begin position="26"/>
        <end position="114"/>
    </location>
</feature>
<evidence type="ECO:0000313" key="2">
    <source>
        <dbReference type="EMBL" id="JAT35626.1"/>
    </source>
</evidence>
<sequence length="114" mass="12808">MCSYGVIRFVASVVICALVLQVASGQPMQQSADQYFKNLQETRILENSVDSVTSDKSKHALDSVVQETSRSSLLEEVLSRISRFRRSPNTSHQLVRPKSPCKQWGQPQILPTRC</sequence>
<accession>A0A1B6MI73</accession>
<dbReference type="AlphaFoldDB" id="A0A1B6MI73"/>
<evidence type="ECO:0000256" key="1">
    <source>
        <dbReference type="SAM" id="SignalP"/>
    </source>
</evidence>
<protein>
    <recommendedName>
        <fullName evidence="3">Somatostatin/Cortistatin C-terminal domain-containing protein</fullName>
    </recommendedName>
</protein>